<accession>A0A6J4P0H5</accession>
<dbReference type="AlphaFoldDB" id="A0A6J4P0H5"/>
<proteinExistence type="predicted"/>
<organism evidence="1">
    <name type="scientific">uncultured Rubrobacteraceae bacterium</name>
    <dbReference type="NCBI Taxonomy" id="349277"/>
    <lineage>
        <taxon>Bacteria</taxon>
        <taxon>Bacillati</taxon>
        <taxon>Actinomycetota</taxon>
        <taxon>Rubrobacteria</taxon>
        <taxon>Rubrobacterales</taxon>
        <taxon>Rubrobacteraceae</taxon>
        <taxon>environmental samples</taxon>
    </lineage>
</organism>
<gene>
    <name evidence="1" type="ORF">AVDCRST_MAG01-01-1043</name>
</gene>
<protein>
    <submittedName>
        <fullName evidence="1">Uncharacterized protein</fullName>
    </submittedName>
</protein>
<name>A0A6J4P0H5_9ACTN</name>
<feature type="non-terminal residue" evidence="1">
    <location>
        <position position="20"/>
    </location>
</feature>
<evidence type="ECO:0000313" key="1">
    <source>
        <dbReference type="EMBL" id="CAA9400409.1"/>
    </source>
</evidence>
<dbReference type="EMBL" id="CADCUW010000148">
    <property type="protein sequence ID" value="CAA9400409.1"/>
    <property type="molecule type" value="Genomic_DNA"/>
</dbReference>
<reference evidence="1" key="1">
    <citation type="submission" date="2020-02" db="EMBL/GenBank/DDBJ databases">
        <authorList>
            <person name="Meier V. D."/>
        </authorList>
    </citation>
    <scope>NUCLEOTIDE SEQUENCE</scope>
    <source>
        <strain evidence="1">AVDCRST_MAG01</strain>
    </source>
</reference>
<sequence length="20" mass="2481">MQARIPNIDVREYRFEDDGR</sequence>